<proteinExistence type="predicted"/>
<keyword evidence="3" id="KW-1185">Reference proteome</keyword>
<feature type="compositionally biased region" description="Basic and acidic residues" evidence="1">
    <location>
        <begin position="44"/>
        <end position="66"/>
    </location>
</feature>
<feature type="region of interest" description="Disordered" evidence="1">
    <location>
        <begin position="40"/>
        <end position="69"/>
    </location>
</feature>
<gene>
    <name evidence="2" type="ORF">NEUTE1DRAFT_105632</name>
</gene>
<dbReference type="AlphaFoldDB" id="F8N409"/>
<dbReference type="HOGENOM" id="CLU_1461715_0_0_1"/>
<evidence type="ECO:0000256" key="1">
    <source>
        <dbReference type="SAM" id="MobiDB-lite"/>
    </source>
</evidence>
<dbReference type="EMBL" id="GL891382">
    <property type="protein sequence ID" value="EGO52656.1"/>
    <property type="molecule type" value="Genomic_DNA"/>
</dbReference>
<accession>F8N409</accession>
<name>F8N409_NEUT8</name>
<dbReference type="RefSeq" id="XP_009856296.1">
    <property type="nucleotide sequence ID" value="XM_009857994.1"/>
</dbReference>
<protein>
    <submittedName>
        <fullName evidence="2">Uncharacterized protein</fullName>
    </submittedName>
</protein>
<evidence type="ECO:0000313" key="2">
    <source>
        <dbReference type="EMBL" id="EGO52656.1"/>
    </source>
</evidence>
<evidence type="ECO:0000313" key="3">
    <source>
        <dbReference type="Proteomes" id="UP000008065"/>
    </source>
</evidence>
<organism evidence="2 3">
    <name type="scientific">Neurospora tetrasperma (strain FGSC 2508 / ATCC MYA-4615 / P0657)</name>
    <dbReference type="NCBI Taxonomy" id="510951"/>
    <lineage>
        <taxon>Eukaryota</taxon>
        <taxon>Fungi</taxon>
        <taxon>Dikarya</taxon>
        <taxon>Ascomycota</taxon>
        <taxon>Pezizomycotina</taxon>
        <taxon>Sordariomycetes</taxon>
        <taxon>Sordariomycetidae</taxon>
        <taxon>Sordariales</taxon>
        <taxon>Sordariaceae</taxon>
        <taxon>Neurospora</taxon>
    </lineage>
</organism>
<dbReference type="Proteomes" id="UP000008065">
    <property type="component" value="Unassembled WGS sequence"/>
</dbReference>
<dbReference type="KEGG" id="nte:NEUTE1DRAFT105632"/>
<dbReference type="GeneID" id="20822201"/>
<sequence length="155" mass="18060">MWFQLQVGFPFGSKIWEYFGFGGKHGLAFEYDPIWEQEPEATDEYSRDHRLKLKENTPTDKREPSDNQKVFYGYDGRRYVEVYSKYVEGGGDRLPWFYTEGLKGEDSSFREGSCHSFIAVIEFGLTMEFLNELSENEWGDQEKHGPALGLLACLR</sequence>
<dbReference type="VEuPathDB" id="FungiDB:NEUTE1DRAFT_105632"/>
<reference evidence="3" key="1">
    <citation type="journal article" date="2011" name="Genetics">
        <title>Massive changes in genome architecture accompany the transition to self-fertility in the filamentous fungus Neurospora tetrasperma.</title>
        <authorList>
            <person name="Ellison C.E."/>
            <person name="Stajich J.E."/>
            <person name="Jacobson D.J."/>
            <person name="Natvig D.O."/>
            <person name="Lapidus A."/>
            <person name="Foster B."/>
            <person name="Aerts A."/>
            <person name="Riley R."/>
            <person name="Lindquist E.A."/>
            <person name="Grigoriev I.V."/>
            <person name="Taylor J.W."/>
        </authorList>
    </citation>
    <scope>NUCLEOTIDE SEQUENCE [LARGE SCALE GENOMIC DNA]</scope>
    <source>
        <strain evidence="3">FGSC 2508 / P0657</strain>
    </source>
</reference>